<evidence type="ECO:0000259" key="1">
    <source>
        <dbReference type="Pfam" id="PF03979"/>
    </source>
</evidence>
<keyword evidence="3" id="KW-1185">Reference proteome</keyword>
<accession>A0ABW8DNV2</accession>
<comment type="caution">
    <text evidence="2">The sequence shown here is derived from an EMBL/GenBank/DDBJ whole genome shotgun (WGS) entry which is preliminary data.</text>
</comment>
<dbReference type="Gene3D" id="1.10.220.120">
    <property type="entry name" value="Sigma-70 factor, region 1.1"/>
    <property type="match status" value="1"/>
</dbReference>
<gene>
    <name evidence="2" type="ORF">ACIOUF_21525</name>
</gene>
<dbReference type="Proteomes" id="UP001617296">
    <property type="component" value="Unassembled WGS sequence"/>
</dbReference>
<proteinExistence type="predicted"/>
<dbReference type="InterPro" id="IPR042189">
    <property type="entry name" value="RNA_pol_sigma_70_r1_1_sf"/>
</dbReference>
<protein>
    <submittedName>
        <fullName evidence="2">RNA polymerase sigma factor region1.1 domain-containing protein</fullName>
    </submittedName>
</protein>
<evidence type="ECO:0000313" key="3">
    <source>
        <dbReference type="Proteomes" id="UP001617296"/>
    </source>
</evidence>
<dbReference type="RefSeq" id="WP_401284966.1">
    <property type="nucleotide sequence ID" value="NZ_JBIUVY010000046.1"/>
</dbReference>
<dbReference type="EMBL" id="JBIUVY010000046">
    <property type="protein sequence ID" value="MFJ2288901.1"/>
    <property type="molecule type" value="Genomic_DNA"/>
</dbReference>
<name>A0ABW8DNV2_9PSED</name>
<feature type="domain" description="RNA polymerase sigma factor 70 region 1.1" evidence="1">
    <location>
        <begin position="6"/>
        <end position="33"/>
    </location>
</feature>
<dbReference type="Pfam" id="PF03979">
    <property type="entry name" value="Sigma70_r1_1"/>
    <property type="match status" value="1"/>
</dbReference>
<evidence type="ECO:0000313" key="2">
    <source>
        <dbReference type="EMBL" id="MFJ2288901.1"/>
    </source>
</evidence>
<sequence>MSGKAQQQSRIIELIKLGREQEDLTYAEVDVHL</sequence>
<organism evidence="2 3">
    <name type="scientific">Pseudomonas iridis</name>
    <dbReference type="NCBI Taxonomy" id="2710587"/>
    <lineage>
        <taxon>Bacteria</taxon>
        <taxon>Pseudomonadati</taxon>
        <taxon>Pseudomonadota</taxon>
        <taxon>Gammaproteobacteria</taxon>
        <taxon>Pseudomonadales</taxon>
        <taxon>Pseudomonadaceae</taxon>
        <taxon>Pseudomonas</taxon>
    </lineage>
</organism>
<dbReference type="InterPro" id="IPR007127">
    <property type="entry name" value="RNA_pol_sigma_70_r1_1"/>
</dbReference>
<reference evidence="2 3" key="1">
    <citation type="submission" date="2024-10" db="EMBL/GenBank/DDBJ databases">
        <title>The Natural Products Discovery Center: Release of the First 8490 Sequenced Strains for Exploring Actinobacteria Biosynthetic Diversity.</title>
        <authorList>
            <person name="Kalkreuter E."/>
            <person name="Kautsar S.A."/>
            <person name="Yang D."/>
            <person name="Bader C.D."/>
            <person name="Teijaro C.N."/>
            <person name="Fluegel L."/>
            <person name="Davis C.M."/>
            <person name="Simpson J.R."/>
            <person name="Lauterbach L."/>
            <person name="Steele A.D."/>
            <person name="Gui C."/>
            <person name="Meng S."/>
            <person name="Li G."/>
            <person name="Viehrig K."/>
            <person name="Ye F."/>
            <person name="Su P."/>
            <person name="Kiefer A.F."/>
            <person name="Nichols A."/>
            <person name="Cepeda A.J."/>
            <person name="Yan W."/>
            <person name="Fan B."/>
            <person name="Jiang Y."/>
            <person name="Adhikari A."/>
            <person name="Zheng C.-J."/>
            <person name="Schuster L."/>
            <person name="Cowan T.M."/>
            <person name="Smanski M.J."/>
            <person name="Chevrette M.G."/>
            <person name="De Carvalho L.P.S."/>
            <person name="Shen B."/>
        </authorList>
    </citation>
    <scope>NUCLEOTIDE SEQUENCE [LARGE SCALE GENOMIC DNA]</scope>
    <source>
        <strain evidence="2 3">NPDC087689</strain>
    </source>
</reference>
<feature type="non-terminal residue" evidence="2">
    <location>
        <position position="33"/>
    </location>
</feature>